<keyword evidence="4 7" id="KW-0812">Transmembrane</keyword>
<comment type="caution">
    <text evidence="9">The sequence shown here is derived from an EMBL/GenBank/DDBJ whole genome shotgun (WGS) entry which is preliminary data.</text>
</comment>
<dbReference type="PANTHER" id="PTHR30489">
    <property type="entry name" value="LIPOPROTEIN-RELEASING SYSTEM TRANSMEMBRANE PROTEIN LOLE"/>
    <property type="match status" value="1"/>
</dbReference>
<feature type="transmembrane region" description="Helical" evidence="7">
    <location>
        <begin position="283"/>
        <end position="308"/>
    </location>
</feature>
<evidence type="ECO:0000313" key="9">
    <source>
        <dbReference type="EMBL" id="MDQ7248931.1"/>
    </source>
</evidence>
<dbReference type="InterPro" id="IPR051447">
    <property type="entry name" value="Lipoprotein-release_system"/>
</dbReference>
<sequence length="414" mass="43338">MSHRRRSLMPGAGQRLAQVAALAAKGLWFHRRLTLYQMIGLAAVLVPLLLIAGLKNGFIEGMLTQLRADPRNLEVIVIGNRTLDPAWFRTISAAPAAGFVIPNTRSLSATITLANATGGLIGDVQMIPTAAGDPLLGGLPVPIADDDVVLSAATARKLGVAAGDSVRAAVQRRMNGQDQASVRSLRVSAIAPETLATGDFAFVTLRLLVLSEDYRDGAAESIDAPGPDAAALQNRTYASARLYARDLDQVEALGEAVEKTGVSVRLRSQQIAVVRTLDHGLNWVAGIIVLLGMVGVACSIAVSQWLGVERRRREISVLRLIGLTRANALVMLVAEALAVAACAFLVAGIAFLALAPLADTLIAAVEIIDGPICRLAPGQFLLLFAITVLAGGLGALIGGARVLAIEPAECLREA</sequence>
<proteinExistence type="inferred from homology"/>
<feature type="transmembrane region" description="Helical" evidence="7">
    <location>
        <begin position="329"/>
        <end position="355"/>
    </location>
</feature>
<comment type="similarity">
    <text evidence="2">Belongs to the ABC-4 integral membrane protein family. LolC/E subfamily.</text>
</comment>
<organism evidence="9 10">
    <name type="scientific">Dongia sedimenti</name>
    <dbReference type="NCBI Taxonomy" id="3064282"/>
    <lineage>
        <taxon>Bacteria</taxon>
        <taxon>Pseudomonadati</taxon>
        <taxon>Pseudomonadota</taxon>
        <taxon>Alphaproteobacteria</taxon>
        <taxon>Rhodospirillales</taxon>
        <taxon>Dongiaceae</taxon>
        <taxon>Dongia</taxon>
    </lineage>
</organism>
<comment type="subcellular location">
    <subcellularLocation>
        <location evidence="1">Cell membrane</location>
        <topology evidence="1">Multi-pass membrane protein</topology>
    </subcellularLocation>
</comment>
<feature type="transmembrane region" description="Helical" evidence="7">
    <location>
        <begin position="35"/>
        <end position="54"/>
    </location>
</feature>
<dbReference type="PANTHER" id="PTHR30489:SF0">
    <property type="entry name" value="LIPOPROTEIN-RELEASING SYSTEM TRANSMEMBRANE PROTEIN LOLE"/>
    <property type="match status" value="1"/>
</dbReference>
<dbReference type="Pfam" id="PF02687">
    <property type="entry name" value="FtsX"/>
    <property type="match status" value="1"/>
</dbReference>
<evidence type="ECO:0000256" key="7">
    <source>
        <dbReference type="SAM" id="Phobius"/>
    </source>
</evidence>
<evidence type="ECO:0000256" key="3">
    <source>
        <dbReference type="ARBA" id="ARBA00022475"/>
    </source>
</evidence>
<dbReference type="RefSeq" id="WP_379956412.1">
    <property type="nucleotide sequence ID" value="NZ_JAUYVI010000004.1"/>
</dbReference>
<evidence type="ECO:0000256" key="6">
    <source>
        <dbReference type="ARBA" id="ARBA00023136"/>
    </source>
</evidence>
<keyword evidence="6 7" id="KW-0472">Membrane</keyword>
<dbReference type="Proteomes" id="UP001230156">
    <property type="component" value="Unassembled WGS sequence"/>
</dbReference>
<reference evidence="10" key="1">
    <citation type="submission" date="2023-08" db="EMBL/GenBank/DDBJ databases">
        <title>Rhodospirillaceae gen. nov., a novel taxon isolated from the Yangtze River Yuezi River estuary sludge.</title>
        <authorList>
            <person name="Ruan L."/>
        </authorList>
    </citation>
    <scope>NUCLEOTIDE SEQUENCE [LARGE SCALE GENOMIC DNA]</scope>
    <source>
        <strain evidence="10">R-7</strain>
    </source>
</reference>
<keyword evidence="3" id="KW-1003">Cell membrane</keyword>
<evidence type="ECO:0000313" key="10">
    <source>
        <dbReference type="Proteomes" id="UP001230156"/>
    </source>
</evidence>
<keyword evidence="5 7" id="KW-1133">Transmembrane helix</keyword>
<name>A0ABU0YMK3_9PROT</name>
<keyword evidence="10" id="KW-1185">Reference proteome</keyword>
<accession>A0ABU0YMK3</accession>
<dbReference type="EMBL" id="JAUYVI010000004">
    <property type="protein sequence ID" value="MDQ7248931.1"/>
    <property type="molecule type" value="Genomic_DNA"/>
</dbReference>
<dbReference type="InterPro" id="IPR003838">
    <property type="entry name" value="ABC3_permease_C"/>
</dbReference>
<gene>
    <name evidence="9" type="ORF">Q8A70_14695</name>
</gene>
<feature type="transmembrane region" description="Helical" evidence="7">
    <location>
        <begin position="380"/>
        <end position="404"/>
    </location>
</feature>
<evidence type="ECO:0000256" key="5">
    <source>
        <dbReference type="ARBA" id="ARBA00022989"/>
    </source>
</evidence>
<evidence type="ECO:0000256" key="2">
    <source>
        <dbReference type="ARBA" id="ARBA00005236"/>
    </source>
</evidence>
<protein>
    <submittedName>
        <fullName evidence="9">FtsX-like permease family protein</fullName>
    </submittedName>
</protein>
<evidence type="ECO:0000256" key="1">
    <source>
        <dbReference type="ARBA" id="ARBA00004651"/>
    </source>
</evidence>
<evidence type="ECO:0000256" key="4">
    <source>
        <dbReference type="ARBA" id="ARBA00022692"/>
    </source>
</evidence>
<evidence type="ECO:0000259" key="8">
    <source>
        <dbReference type="Pfam" id="PF02687"/>
    </source>
</evidence>
<feature type="domain" description="ABC3 transporter permease C-terminal" evidence="8">
    <location>
        <begin position="287"/>
        <end position="407"/>
    </location>
</feature>